<dbReference type="Pfam" id="PF04545">
    <property type="entry name" value="Sigma70_r4"/>
    <property type="match status" value="1"/>
</dbReference>
<reference evidence="6 7" key="1">
    <citation type="journal article" date="2018" name="Sci. Rep.">
        <title>Genomic diversity and distribution of Bifidobacterium longum subsp. longum across the human lifespan.</title>
        <authorList>
            <person name="Odamaki T."/>
            <person name="Bottacini F."/>
            <person name="Kato K."/>
            <person name="Mitsuyama E."/>
            <person name="Yoshida K."/>
            <person name="Horigome A."/>
            <person name="Xiao J.Z."/>
            <person name="van Sinderen D."/>
        </authorList>
    </citation>
    <scope>NUCLEOTIDE SEQUENCE [LARGE SCALE GENOMIC DNA]</scope>
    <source>
        <strain evidence="6 7">MCC10070</strain>
    </source>
</reference>
<dbReference type="Proteomes" id="UP000291814">
    <property type="component" value="Unassembled WGS sequence"/>
</dbReference>
<sequence>MMTYRRQVSKAQQLGGIETVMRVLLKHEAMCAGNVSVTDVYDCSEVELRTMVERDRCLRAIRMGCSPRDIALRTPQTILQELWNAEERSAHSFHRSDRASGAAYSYEELADIGQEPQGYSASPEDILLSAEETREEANCLQTIFREVEKLPAGQRNIVKGVFVKGTSQSDMARELGVSRAAVSKQLSTAVRKIRVAIRGESEVVKNMTTSAVGGGKDW</sequence>
<name>A0A4R0TV95_BIFLL</name>
<dbReference type="InterPro" id="IPR007630">
    <property type="entry name" value="RNA_pol_sigma70_r4"/>
</dbReference>
<keyword evidence="1" id="KW-0805">Transcription regulation</keyword>
<accession>A0A4R0TV95</accession>
<dbReference type="GO" id="GO:0003677">
    <property type="term" value="F:DNA binding"/>
    <property type="evidence" value="ECO:0007669"/>
    <property type="project" value="UniProtKB-KW"/>
</dbReference>
<evidence type="ECO:0000313" key="7">
    <source>
        <dbReference type="Proteomes" id="UP000291814"/>
    </source>
</evidence>
<evidence type="ECO:0000256" key="4">
    <source>
        <dbReference type="ARBA" id="ARBA00023163"/>
    </source>
</evidence>
<dbReference type="EMBL" id="SHRR01000001">
    <property type="protein sequence ID" value="TCE88879.1"/>
    <property type="molecule type" value="Genomic_DNA"/>
</dbReference>
<dbReference type="GO" id="GO:0006352">
    <property type="term" value="P:DNA-templated transcription initiation"/>
    <property type="evidence" value="ECO:0007669"/>
    <property type="project" value="InterPro"/>
</dbReference>
<gene>
    <name evidence="6" type="ORF">MCC10070_0003</name>
</gene>
<comment type="caution">
    <text evidence="6">The sequence shown here is derived from an EMBL/GenBank/DDBJ whole genome shotgun (WGS) entry which is preliminary data.</text>
</comment>
<dbReference type="GO" id="GO:0016987">
    <property type="term" value="F:sigma factor activity"/>
    <property type="evidence" value="ECO:0007669"/>
    <property type="project" value="UniProtKB-KW"/>
</dbReference>
<protein>
    <recommendedName>
        <fullName evidence="5">RNA polymerase sigma-70 region 4 domain-containing protein</fullName>
    </recommendedName>
</protein>
<dbReference type="NCBIfam" id="TIGR02937">
    <property type="entry name" value="sigma70-ECF"/>
    <property type="match status" value="1"/>
</dbReference>
<organism evidence="6 7">
    <name type="scientific">Bifidobacterium longum subsp. longum</name>
    <dbReference type="NCBI Taxonomy" id="1679"/>
    <lineage>
        <taxon>Bacteria</taxon>
        <taxon>Bacillati</taxon>
        <taxon>Actinomycetota</taxon>
        <taxon>Actinomycetes</taxon>
        <taxon>Bifidobacteriales</taxon>
        <taxon>Bifidobacteriaceae</taxon>
        <taxon>Bifidobacterium</taxon>
    </lineage>
</organism>
<keyword evidence="3" id="KW-0238">DNA-binding</keyword>
<dbReference type="PANTHER" id="PTHR30385:SF4">
    <property type="entry name" value="RNA POLYMERASE SIGMA-E FACTOR"/>
    <property type="match status" value="1"/>
</dbReference>
<dbReference type="Gene3D" id="1.10.10.10">
    <property type="entry name" value="Winged helix-like DNA-binding domain superfamily/Winged helix DNA-binding domain"/>
    <property type="match status" value="1"/>
</dbReference>
<evidence type="ECO:0000256" key="3">
    <source>
        <dbReference type="ARBA" id="ARBA00023125"/>
    </source>
</evidence>
<evidence type="ECO:0000256" key="1">
    <source>
        <dbReference type="ARBA" id="ARBA00023015"/>
    </source>
</evidence>
<proteinExistence type="predicted"/>
<keyword evidence="4" id="KW-0804">Transcription</keyword>
<evidence type="ECO:0000313" key="6">
    <source>
        <dbReference type="EMBL" id="TCE88879.1"/>
    </source>
</evidence>
<dbReference type="RefSeq" id="WP_131209560.1">
    <property type="nucleotide sequence ID" value="NZ_BSQT01000049.1"/>
</dbReference>
<evidence type="ECO:0000256" key="2">
    <source>
        <dbReference type="ARBA" id="ARBA00023082"/>
    </source>
</evidence>
<dbReference type="InterPro" id="IPR036388">
    <property type="entry name" value="WH-like_DNA-bd_sf"/>
</dbReference>
<dbReference type="SUPFAM" id="SSF88659">
    <property type="entry name" value="Sigma3 and sigma4 domains of RNA polymerase sigma factors"/>
    <property type="match status" value="1"/>
</dbReference>
<feature type="domain" description="RNA polymerase sigma-70 region 4" evidence="5">
    <location>
        <begin position="148"/>
        <end position="194"/>
    </location>
</feature>
<dbReference type="PANTHER" id="PTHR30385">
    <property type="entry name" value="SIGMA FACTOR F FLAGELLAR"/>
    <property type="match status" value="1"/>
</dbReference>
<dbReference type="InterPro" id="IPR013324">
    <property type="entry name" value="RNA_pol_sigma_r3/r4-like"/>
</dbReference>
<dbReference type="AlphaFoldDB" id="A0A4R0TV95"/>
<keyword evidence="2" id="KW-0731">Sigma factor</keyword>
<dbReference type="InterPro" id="IPR014284">
    <property type="entry name" value="RNA_pol_sigma-70_dom"/>
</dbReference>
<evidence type="ECO:0000259" key="5">
    <source>
        <dbReference type="Pfam" id="PF04545"/>
    </source>
</evidence>